<organism evidence="1">
    <name type="scientific">Anguilla anguilla</name>
    <name type="common">European freshwater eel</name>
    <name type="synonym">Muraena anguilla</name>
    <dbReference type="NCBI Taxonomy" id="7936"/>
    <lineage>
        <taxon>Eukaryota</taxon>
        <taxon>Metazoa</taxon>
        <taxon>Chordata</taxon>
        <taxon>Craniata</taxon>
        <taxon>Vertebrata</taxon>
        <taxon>Euteleostomi</taxon>
        <taxon>Actinopterygii</taxon>
        <taxon>Neopterygii</taxon>
        <taxon>Teleostei</taxon>
        <taxon>Anguilliformes</taxon>
        <taxon>Anguillidae</taxon>
        <taxon>Anguilla</taxon>
    </lineage>
</organism>
<sequence length="24" mass="3041">MKKPYLHLQISFHKNYLFTLFSKR</sequence>
<accession>A0A0E9PN37</accession>
<dbReference type="AlphaFoldDB" id="A0A0E9PN37"/>
<dbReference type="EMBL" id="GBXM01102663">
    <property type="protein sequence ID" value="JAH05914.1"/>
    <property type="molecule type" value="Transcribed_RNA"/>
</dbReference>
<reference evidence="1" key="2">
    <citation type="journal article" date="2015" name="Fish Shellfish Immunol.">
        <title>Early steps in the European eel (Anguilla anguilla)-Vibrio vulnificus interaction in the gills: Role of the RtxA13 toxin.</title>
        <authorList>
            <person name="Callol A."/>
            <person name="Pajuelo D."/>
            <person name="Ebbesson L."/>
            <person name="Teles M."/>
            <person name="MacKenzie S."/>
            <person name="Amaro C."/>
        </authorList>
    </citation>
    <scope>NUCLEOTIDE SEQUENCE</scope>
</reference>
<reference evidence="1" key="1">
    <citation type="submission" date="2014-11" db="EMBL/GenBank/DDBJ databases">
        <authorList>
            <person name="Amaro Gonzalez C."/>
        </authorList>
    </citation>
    <scope>NUCLEOTIDE SEQUENCE</scope>
</reference>
<proteinExistence type="predicted"/>
<name>A0A0E9PN37_ANGAN</name>
<evidence type="ECO:0000313" key="1">
    <source>
        <dbReference type="EMBL" id="JAH05914.1"/>
    </source>
</evidence>
<protein>
    <submittedName>
        <fullName evidence="1">Uncharacterized protein</fullName>
    </submittedName>
</protein>